<dbReference type="InterPro" id="IPR029058">
    <property type="entry name" value="AB_hydrolase_fold"/>
</dbReference>
<feature type="domain" description="Carboxylesterase type B" evidence="2">
    <location>
        <begin position="5"/>
        <end position="70"/>
    </location>
</feature>
<dbReference type="InterPro" id="IPR002018">
    <property type="entry name" value="CarbesteraseB"/>
</dbReference>
<evidence type="ECO:0000313" key="3">
    <source>
        <dbReference type="EMBL" id="GGJ55062.1"/>
    </source>
</evidence>
<evidence type="ECO:0000259" key="2">
    <source>
        <dbReference type="Pfam" id="PF00135"/>
    </source>
</evidence>
<evidence type="ECO:0000313" key="4">
    <source>
        <dbReference type="Proteomes" id="UP000634435"/>
    </source>
</evidence>
<reference evidence="4" key="1">
    <citation type="journal article" date="2019" name="Int. J. Syst. Evol. Microbiol.">
        <title>The Global Catalogue of Microorganisms (GCM) 10K type strain sequencing project: providing services to taxonomists for standard genome sequencing and annotation.</title>
        <authorList>
            <consortium name="The Broad Institute Genomics Platform"/>
            <consortium name="The Broad Institute Genome Sequencing Center for Infectious Disease"/>
            <person name="Wu L."/>
            <person name="Ma J."/>
        </authorList>
    </citation>
    <scope>NUCLEOTIDE SEQUENCE [LARGE SCALE GENOMIC DNA]</scope>
    <source>
        <strain evidence="4">JCM 30071</strain>
    </source>
</reference>
<dbReference type="Gene3D" id="3.40.50.1820">
    <property type="entry name" value="alpha/beta hydrolase"/>
    <property type="match status" value="1"/>
</dbReference>
<dbReference type="Proteomes" id="UP000634435">
    <property type="component" value="Unassembled WGS sequence"/>
</dbReference>
<dbReference type="InterPro" id="IPR050309">
    <property type="entry name" value="Type-B_Carboxylest/Lipase"/>
</dbReference>
<name>A0ABQ2DEC2_9BACI</name>
<dbReference type="Pfam" id="PF00135">
    <property type="entry name" value="COesterase"/>
    <property type="match status" value="1"/>
</dbReference>
<dbReference type="SUPFAM" id="SSF53474">
    <property type="entry name" value="alpha/beta-Hydrolases"/>
    <property type="match status" value="1"/>
</dbReference>
<protein>
    <recommendedName>
        <fullName evidence="2">Carboxylesterase type B domain-containing protein</fullName>
    </recommendedName>
</protein>
<sequence>MAKVRIETKSGKLRGYVEQGTRVWKGIPNAKPPVGELRFRSPAPLNHWEGELDATEYGPMCPQNPEVAASIGATGGPMSENFYMGTNERCR</sequence>
<dbReference type="PANTHER" id="PTHR11559">
    <property type="entry name" value="CARBOXYLESTERASE"/>
    <property type="match status" value="1"/>
</dbReference>
<feature type="region of interest" description="Disordered" evidence="1">
    <location>
        <begin position="72"/>
        <end position="91"/>
    </location>
</feature>
<accession>A0ABQ2DEC2</accession>
<evidence type="ECO:0000256" key="1">
    <source>
        <dbReference type="SAM" id="MobiDB-lite"/>
    </source>
</evidence>
<dbReference type="EMBL" id="BMPN01000002">
    <property type="protein sequence ID" value="GGJ55062.1"/>
    <property type="molecule type" value="Genomic_DNA"/>
</dbReference>
<organism evidence="3 4">
    <name type="scientific">Virgibacillus kapii</name>
    <dbReference type="NCBI Taxonomy" id="1638645"/>
    <lineage>
        <taxon>Bacteria</taxon>
        <taxon>Bacillati</taxon>
        <taxon>Bacillota</taxon>
        <taxon>Bacilli</taxon>
        <taxon>Bacillales</taxon>
        <taxon>Bacillaceae</taxon>
        <taxon>Virgibacillus</taxon>
    </lineage>
</organism>
<gene>
    <name evidence="3" type="ORF">GCM10007111_16650</name>
</gene>
<comment type="caution">
    <text evidence="3">The sequence shown here is derived from an EMBL/GenBank/DDBJ whole genome shotgun (WGS) entry which is preliminary data.</text>
</comment>
<keyword evidence="4" id="KW-1185">Reference proteome</keyword>
<proteinExistence type="predicted"/>